<evidence type="ECO:0000313" key="2">
    <source>
        <dbReference type="Proteomes" id="UP000023776"/>
    </source>
</evidence>
<dbReference type="AlphaFoldDB" id="N8RNT3"/>
<evidence type="ECO:0000313" key="1">
    <source>
        <dbReference type="EMBL" id="ENU37033.1"/>
    </source>
</evidence>
<proteinExistence type="predicted"/>
<reference evidence="1 2" key="1">
    <citation type="submission" date="2013-02" db="EMBL/GenBank/DDBJ databases">
        <title>The Genome Sequence of Acinetobacter parvus CIP 108168.</title>
        <authorList>
            <consortium name="The Broad Institute Genome Sequencing Platform"/>
            <consortium name="The Broad Institute Genome Sequencing Center for Infectious Disease"/>
            <person name="Cerqueira G."/>
            <person name="Feldgarden M."/>
            <person name="Courvalin P."/>
            <person name="Perichon B."/>
            <person name="Grillot-Courvalin C."/>
            <person name="Clermont D."/>
            <person name="Rocha E."/>
            <person name="Yoon E.-J."/>
            <person name="Nemec A."/>
            <person name="Walker B."/>
            <person name="Young S.K."/>
            <person name="Zeng Q."/>
            <person name="Gargeya S."/>
            <person name="Fitzgerald M."/>
            <person name="Haas B."/>
            <person name="Abouelleil A."/>
            <person name="Alvarado L."/>
            <person name="Arachchi H.M."/>
            <person name="Berlin A.M."/>
            <person name="Chapman S.B."/>
            <person name="Dewar J."/>
            <person name="Goldberg J."/>
            <person name="Griggs A."/>
            <person name="Gujja S."/>
            <person name="Hansen M."/>
            <person name="Howarth C."/>
            <person name="Imamovic A."/>
            <person name="Larimer J."/>
            <person name="McCowan C."/>
            <person name="Murphy C."/>
            <person name="Neiman D."/>
            <person name="Pearson M."/>
            <person name="Priest M."/>
            <person name="Roberts A."/>
            <person name="Saif S."/>
            <person name="Shea T."/>
            <person name="Sisk P."/>
            <person name="Sykes S."/>
            <person name="Wortman J."/>
            <person name="Nusbaum C."/>
            <person name="Birren B."/>
        </authorList>
    </citation>
    <scope>NUCLEOTIDE SEQUENCE [LARGE SCALE GENOMIC DNA]</scope>
    <source>
        <strain evidence="1 2">CIP 108168</strain>
    </source>
</reference>
<dbReference type="HOGENOM" id="CLU_3394662_0_0_6"/>
<organism evidence="1 2">
    <name type="scientific">Acinetobacter parvus DSM 16617 = CIP 108168</name>
    <dbReference type="NCBI Taxonomy" id="981333"/>
    <lineage>
        <taxon>Bacteria</taxon>
        <taxon>Pseudomonadati</taxon>
        <taxon>Pseudomonadota</taxon>
        <taxon>Gammaproteobacteria</taxon>
        <taxon>Moraxellales</taxon>
        <taxon>Moraxellaceae</taxon>
        <taxon>Acinetobacter</taxon>
    </lineage>
</organism>
<name>N8RNT3_9GAMM</name>
<keyword evidence="2" id="KW-1185">Reference proteome</keyword>
<comment type="caution">
    <text evidence="1">The sequence shown here is derived from an EMBL/GenBank/DDBJ whole genome shotgun (WGS) entry which is preliminary data.</text>
</comment>
<sequence length="31" mass="3640">MACVIKKPEYIKFMNKRFDQGLAMAKHLAEK</sequence>
<dbReference type="Proteomes" id="UP000023776">
    <property type="component" value="Unassembled WGS sequence"/>
</dbReference>
<dbReference type="PATRIC" id="fig|981333.9.peg.774"/>
<accession>N8RNT3</accession>
<gene>
    <name evidence="1" type="ORF">F988_00756</name>
</gene>
<dbReference type="EMBL" id="APOM01000023">
    <property type="protein sequence ID" value="ENU37033.1"/>
    <property type="molecule type" value="Genomic_DNA"/>
</dbReference>
<protein>
    <submittedName>
        <fullName evidence="1">Uncharacterized protein</fullName>
    </submittedName>
</protein>